<keyword evidence="1" id="KW-0472">Membrane</keyword>
<dbReference type="RefSeq" id="WP_360004017.1">
    <property type="nucleotide sequence ID" value="NZ_JBEZHZ010000016.1"/>
</dbReference>
<comment type="caution">
    <text evidence="3">The sequence shown here is derived from an EMBL/GenBank/DDBJ whole genome shotgun (WGS) entry which is preliminary data.</text>
</comment>
<accession>A0ABW7UWK8</accession>
<dbReference type="EMBL" id="JBIRWE010000012">
    <property type="protein sequence ID" value="MFI1966967.1"/>
    <property type="molecule type" value="Genomic_DNA"/>
</dbReference>
<keyword evidence="2" id="KW-0732">Signal</keyword>
<keyword evidence="1" id="KW-0812">Transmembrane</keyword>
<feature type="transmembrane region" description="Helical" evidence="1">
    <location>
        <begin position="133"/>
        <end position="151"/>
    </location>
</feature>
<evidence type="ECO:0000256" key="1">
    <source>
        <dbReference type="SAM" id="Phobius"/>
    </source>
</evidence>
<feature type="signal peptide" evidence="2">
    <location>
        <begin position="1"/>
        <end position="26"/>
    </location>
</feature>
<keyword evidence="4" id="KW-1185">Reference proteome</keyword>
<name>A0ABW7UWK8_9ACTN</name>
<dbReference type="Proteomes" id="UP001611548">
    <property type="component" value="Unassembled WGS sequence"/>
</dbReference>
<keyword evidence="1" id="KW-1133">Transmembrane helix</keyword>
<reference evidence="3 4" key="1">
    <citation type="submission" date="2024-10" db="EMBL/GenBank/DDBJ databases">
        <title>The Natural Products Discovery Center: Release of the First 8490 Sequenced Strains for Exploring Actinobacteria Biosynthetic Diversity.</title>
        <authorList>
            <person name="Kalkreuter E."/>
            <person name="Kautsar S.A."/>
            <person name="Yang D."/>
            <person name="Bader C.D."/>
            <person name="Teijaro C.N."/>
            <person name="Fluegel L."/>
            <person name="Davis C.M."/>
            <person name="Simpson J.R."/>
            <person name="Lauterbach L."/>
            <person name="Steele A.D."/>
            <person name="Gui C."/>
            <person name="Meng S."/>
            <person name="Li G."/>
            <person name="Viehrig K."/>
            <person name="Ye F."/>
            <person name="Su P."/>
            <person name="Kiefer A.F."/>
            <person name="Nichols A."/>
            <person name="Cepeda A.J."/>
            <person name="Yan W."/>
            <person name="Fan B."/>
            <person name="Jiang Y."/>
            <person name="Adhikari A."/>
            <person name="Zheng C.-J."/>
            <person name="Schuster L."/>
            <person name="Cowan T.M."/>
            <person name="Smanski M.J."/>
            <person name="Chevrette M.G."/>
            <person name="De Carvalho L.P.S."/>
            <person name="Shen B."/>
        </authorList>
    </citation>
    <scope>NUCLEOTIDE SEQUENCE [LARGE SCALE GENOMIC DNA]</scope>
    <source>
        <strain evidence="3 4">NPDC020327</strain>
    </source>
</reference>
<sequence>MRPARAVATAAAATALVGAAAATAAAGPSGGVNPPWARPGQTVWLSDSGRCEPGRGATAHSGAFGTVRLKPGRPGGGELAGGAKVFWHARGKYEVTIRCGDGKRLVDWLKVGATKGSHTGEGGAFAGMNTVELGGGAALVALALGGGAVALRRRMREAR</sequence>
<evidence type="ECO:0000256" key="2">
    <source>
        <dbReference type="SAM" id="SignalP"/>
    </source>
</evidence>
<evidence type="ECO:0000313" key="3">
    <source>
        <dbReference type="EMBL" id="MFI1966967.1"/>
    </source>
</evidence>
<organism evidence="3 4">
    <name type="scientific">Streptomyces pathocidini</name>
    <dbReference type="NCBI Taxonomy" id="1650571"/>
    <lineage>
        <taxon>Bacteria</taxon>
        <taxon>Bacillati</taxon>
        <taxon>Actinomycetota</taxon>
        <taxon>Actinomycetes</taxon>
        <taxon>Kitasatosporales</taxon>
        <taxon>Streptomycetaceae</taxon>
        <taxon>Streptomyces</taxon>
    </lineage>
</organism>
<gene>
    <name evidence="3" type="ORF">ACH429_23115</name>
</gene>
<evidence type="ECO:0000313" key="4">
    <source>
        <dbReference type="Proteomes" id="UP001611548"/>
    </source>
</evidence>
<protein>
    <submittedName>
        <fullName evidence="3">Uncharacterized protein</fullName>
    </submittedName>
</protein>
<proteinExistence type="predicted"/>
<feature type="chain" id="PRO_5045773848" evidence="2">
    <location>
        <begin position="27"/>
        <end position="159"/>
    </location>
</feature>